<evidence type="ECO:0000313" key="2">
    <source>
        <dbReference type="EMBL" id="PSW21195.1"/>
    </source>
</evidence>
<accession>A0A2T3NY31</accession>
<keyword evidence="3" id="KW-1185">Reference proteome</keyword>
<dbReference type="OrthoDB" id="5830004at2"/>
<feature type="transmembrane region" description="Helical" evidence="1">
    <location>
        <begin position="72"/>
        <end position="89"/>
    </location>
</feature>
<dbReference type="NCBIfam" id="NF037970">
    <property type="entry name" value="vanZ_1"/>
    <property type="match status" value="1"/>
</dbReference>
<dbReference type="AlphaFoldDB" id="A0A2T3NY31"/>
<keyword evidence="1" id="KW-0472">Membrane</keyword>
<sequence>MINHHHGLIATVIFIFYTALITHLSLIGGAQDGDIMDFDQYGILLLDKILHLGAYCCFVLIAHFIFVHLRHLLWLSLTLCGYGLLLEFIQSSYIPGREGSLLDAISNMLGVAIGFITVFFYRKLTQLTS</sequence>
<dbReference type="RefSeq" id="WP_036816333.1">
    <property type="nucleotide sequence ID" value="NZ_JGVO01000022.1"/>
</dbReference>
<gene>
    <name evidence="2" type="ORF">C9I98_04380</name>
</gene>
<keyword evidence="1" id="KW-1133">Transmembrane helix</keyword>
<organism evidence="2 3">
    <name type="scientific">Photobacterium sanctipauli</name>
    <dbReference type="NCBI Taxonomy" id="1342794"/>
    <lineage>
        <taxon>Bacteria</taxon>
        <taxon>Pseudomonadati</taxon>
        <taxon>Pseudomonadota</taxon>
        <taxon>Gammaproteobacteria</taxon>
        <taxon>Vibrionales</taxon>
        <taxon>Vibrionaceae</taxon>
        <taxon>Photobacterium</taxon>
    </lineage>
</organism>
<evidence type="ECO:0008006" key="4">
    <source>
        <dbReference type="Google" id="ProtNLM"/>
    </source>
</evidence>
<proteinExistence type="predicted"/>
<dbReference type="EMBL" id="PYMA01000002">
    <property type="protein sequence ID" value="PSW21195.1"/>
    <property type="molecule type" value="Genomic_DNA"/>
</dbReference>
<evidence type="ECO:0000313" key="3">
    <source>
        <dbReference type="Proteomes" id="UP000241771"/>
    </source>
</evidence>
<dbReference type="Proteomes" id="UP000241771">
    <property type="component" value="Unassembled WGS sequence"/>
</dbReference>
<feature type="transmembrane region" description="Helical" evidence="1">
    <location>
        <begin position="6"/>
        <end position="28"/>
    </location>
</feature>
<evidence type="ECO:0000256" key="1">
    <source>
        <dbReference type="SAM" id="Phobius"/>
    </source>
</evidence>
<feature type="transmembrane region" description="Helical" evidence="1">
    <location>
        <begin position="101"/>
        <end position="121"/>
    </location>
</feature>
<protein>
    <recommendedName>
        <fullName evidence="4">VanZ-like domain-containing protein</fullName>
    </recommendedName>
</protein>
<keyword evidence="1" id="KW-0812">Transmembrane</keyword>
<comment type="caution">
    <text evidence="2">The sequence shown here is derived from an EMBL/GenBank/DDBJ whole genome shotgun (WGS) entry which is preliminary data.</text>
</comment>
<feature type="transmembrane region" description="Helical" evidence="1">
    <location>
        <begin position="49"/>
        <end position="66"/>
    </location>
</feature>
<name>A0A2T3NY31_9GAMM</name>
<reference evidence="2 3" key="1">
    <citation type="submission" date="2018-01" db="EMBL/GenBank/DDBJ databases">
        <title>Whole genome sequencing of Histamine producing bacteria.</title>
        <authorList>
            <person name="Butler K."/>
        </authorList>
    </citation>
    <scope>NUCLEOTIDE SEQUENCE [LARGE SCALE GENOMIC DNA]</scope>
    <source>
        <strain evidence="2 3">DSM 100436</strain>
    </source>
</reference>